<organism evidence="6 7">
    <name type="scientific">Hymenobacter bucti</name>
    <dbReference type="NCBI Taxonomy" id="1844114"/>
    <lineage>
        <taxon>Bacteria</taxon>
        <taxon>Pseudomonadati</taxon>
        <taxon>Bacteroidota</taxon>
        <taxon>Cytophagia</taxon>
        <taxon>Cytophagales</taxon>
        <taxon>Hymenobacteraceae</taxon>
        <taxon>Hymenobacter</taxon>
    </lineage>
</organism>
<evidence type="ECO:0000313" key="6">
    <source>
        <dbReference type="EMBL" id="MFD1875610.1"/>
    </source>
</evidence>
<dbReference type="InterPro" id="IPR001764">
    <property type="entry name" value="Glyco_hydro_3_N"/>
</dbReference>
<evidence type="ECO:0000256" key="1">
    <source>
        <dbReference type="ARBA" id="ARBA00005336"/>
    </source>
</evidence>
<dbReference type="Proteomes" id="UP001597197">
    <property type="component" value="Unassembled WGS sequence"/>
</dbReference>
<evidence type="ECO:0000259" key="5">
    <source>
        <dbReference type="PROSITE" id="PS51820"/>
    </source>
</evidence>
<dbReference type="PANTHER" id="PTHR42721">
    <property type="entry name" value="SUGAR HYDROLASE-RELATED"/>
    <property type="match status" value="1"/>
</dbReference>
<dbReference type="Pfam" id="PF07691">
    <property type="entry name" value="PA14"/>
    <property type="match status" value="1"/>
</dbReference>
<dbReference type="InterPro" id="IPR011658">
    <property type="entry name" value="PA14_dom"/>
</dbReference>
<evidence type="ECO:0000256" key="3">
    <source>
        <dbReference type="ARBA" id="ARBA00022801"/>
    </source>
</evidence>
<reference evidence="7" key="1">
    <citation type="journal article" date="2019" name="Int. J. Syst. Evol. Microbiol.">
        <title>The Global Catalogue of Microorganisms (GCM) 10K type strain sequencing project: providing services to taxonomists for standard genome sequencing and annotation.</title>
        <authorList>
            <consortium name="The Broad Institute Genomics Platform"/>
            <consortium name="The Broad Institute Genome Sequencing Center for Infectious Disease"/>
            <person name="Wu L."/>
            <person name="Ma J."/>
        </authorList>
    </citation>
    <scope>NUCLEOTIDE SEQUENCE [LARGE SCALE GENOMIC DNA]</scope>
    <source>
        <strain evidence="7">CGMCC 1.15795</strain>
    </source>
</reference>
<dbReference type="InterPro" id="IPR037524">
    <property type="entry name" value="PA14/GLEYA"/>
</dbReference>
<protein>
    <submittedName>
        <fullName evidence="6">Glycoside hydrolase family 3 C-terminal domain-containing protein</fullName>
    </submittedName>
</protein>
<dbReference type="EMBL" id="JBHUFD010000019">
    <property type="protein sequence ID" value="MFD1875610.1"/>
    <property type="molecule type" value="Genomic_DNA"/>
</dbReference>
<comment type="similarity">
    <text evidence="1">Belongs to the glycosyl hydrolase 3 family.</text>
</comment>
<name>A0ABW4R1X0_9BACT</name>
<evidence type="ECO:0000256" key="2">
    <source>
        <dbReference type="ARBA" id="ARBA00022729"/>
    </source>
</evidence>
<feature type="domain" description="PA14" evidence="5">
    <location>
        <begin position="468"/>
        <end position="606"/>
    </location>
</feature>
<dbReference type="PANTHER" id="PTHR42721:SF3">
    <property type="entry name" value="BETA-D-XYLOSIDASE 5-RELATED"/>
    <property type="match status" value="1"/>
</dbReference>
<keyword evidence="2 4" id="KW-0732">Signal</keyword>
<dbReference type="SUPFAM" id="SSF56988">
    <property type="entry name" value="Anthrax protective antigen"/>
    <property type="match status" value="1"/>
</dbReference>
<dbReference type="RefSeq" id="WP_382318487.1">
    <property type="nucleotide sequence ID" value="NZ_JBHUFD010000019.1"/>
</dbReference>
<dbReference type="InterPro" id="IPR017853">
    <property type="entry name" value="GH"/>
</dbReference>
<dbReference type="Gene3D" id="2.60.40.10">
    <property type="entry name" value="Immunoglobulins"/>
    <property type="match status" value="1"/>
</dbReference>
<dbReference type="Pfam" id="PF00933">
    <property type="entry name" value="Glyco_hydro_3"/>
    <property type="match status" value="1"/>
</dbReference>
<keyword evidence="7" id="KW-1185">Reference proteome</keyword>
<evidence type="ECO:0000256" key="4">
    <source>
        <dbReference type="SAM" id="SignalP"/>
    </source>
</evidence>
<keyword evidence="3 6" id="KW-0378">Hydrolase</keyword>
<dbReference type="PROSITE" id="PS51820">
    <property type="entry name" value="PA14"/>
    <property type="match status" value="1"/>
</dbReference>
<proteinExistence type="inferred from homology"/>
<dbReference type="InterPro" id="IPR036881">
    <property type="entry name" value="Glyco_hydro_3_C_sf"/>
</dbReference>
<evidence type="ECO:0000313" key="7">
    <source>
        <dbReference type="Proteomes" id="UP001597197"/>
    </source>
</evidence>
<dbReference type="SUPFAM" id="SSF51445">
    <property type="entry name" value="(Trans)glycosidases"/>
    <property type="match status" value="1"/>
</dbReference>
<dbReference type="InterPro" id="IPR036962">
    <property type="entry name" value="Glyco_hydro_3_N_sf"/>
</dbReference>
<dbReference type="PRINTS" id="PR00133">
    <property type="entry name" value="GLHYDRLASE3"/>
</dbReference>
<dbReference type="Pfam" id="PF14310">
    <property type="entry name" value="Fn3-like"/>
    <property type="match status" value="1"/>
</dbReference>
<dbReference type="InterPro" id="IPR002772">
    <property type="entry name" value="Glyco_hydro_3_C"/>
</dbReference>
<dbReference type="Gene3D" id="3.40.50.1700">
    <property type="entry name" value="Glycoside hydrolase family 3 C-terminal domain"/>
    <property type="match status" value="2"/>
</dbReference>
<comment type="caution">
    <text evidence="6">The sequence shown here is derived from an EMBL/GenBank/DDBJ whole genome shotgun (WGS) entry which is preliminary data.</text>
</comment>
<dbReference type="SMART" id="SM00758">
    <property type="entry name" value="PA14"/>
    <property type="match status" value="1"/>
</dbReference>
<dbReference type="SMART" id="SM01217">
    <property type="entry name" value="Fn3_like"/>
    <property type="match status" value="1"/>
</dbReference>
<dbReference type="InterPro" id="IPR013783">
    <property type="entry name" value="Ig-like_fold"/>
</dbReference>
<dbReference type="GO" id="GO:0016787">
    <property type="term" value="F:hydrolase activity"/>
    <property type="evidence" value="ECO:0007669"/>
    <property type="project" value="UniProtKB-KW"/>
</dbReference>
<dbReference type="SUPFAM" id="SSF52279">
    <property type="entry name" value="Beta-D-glucan exohydrolase, C-terminal domain"/>
    <property type="match status" value="1"/>
</dbReference>
<gene>
    <name evidence="6" type="ORF">ACFSDX_24475</name>
</gene>
<dbReference type="InterPro" id="IPR044993">
    <property type="entry name" value="BXL"/>
</dbReference>
<feature type="chain" id="PRO_5046558576" evidence="4">
    <location>
        <begin position="22"/>
        <end position="886"/>
    </location>
</feature>
<sequence length="886" mass="97163">MKLLHPLRCLAVLLGVFMASAYCPPIDSPKYLNPKFSTEERVTDLVSRLTLKQKIKLLMYTSTAIDSAGLKVPAYNWWNECLHGVARAGKATVFPQSIALAATFDPALAGRVAAAISDEARAKYEQFSRADKRGIYQGLNFWTPNINIFRDPRWGRGMETYGEDPYLTGQLAGAFIRGIQGDNPKYFKAIATVKHFAVHSGPEASRSRFDAVVSDRDFYQTYTPAFKTCIQDAKAYSVMCAYNRFRGEPCCGSTFLLHDVLRQQWGFNGFIVTDCGAVGMFHKKGTHEVVPTPEQAVALAIKAGVDLECGSTFNALDKALAQKLVTEAELDVALERLFTARFKLGFFDDPKENAYTRIPYSTVESAAHVGLALETAQKSIVLLKNENNTLPLAKTIKTLAVVGPNADDEEVPLANYHGFPSRVVTPLAGLRTRLPNTKILYAKGSRHTAEVPSLNLVPTDYLFTTAAANVHGLTAEYFPNNKFEGQPTLSRVDKTVDFYWINDLPVKGFDRQNFSVRWRGYLKAPVSGRYSLGVYGYDQGQLLLNDSAVVDINDEHEAQLRYKVLTLEAGKTYKLELRFASSKAAPLVKLKWEVPGQDLQAQAVEVCKQANAVVLCMGLSPRIEGEAMKGFAVDGFFEGDRTKLKLPDTQLALIKAVQALGKPVVLVLLNGSAVAVNWENEHLPAIVEAWYGGQQAGNALADVLTGAVNPSGRLPVTFYTSETQLPAFDNYSMQGRTYRYFAGQPLYEFGYGLSYSSFTYSGLKVAAAAALGQPVTVSATVRNSGARAGDEIVQLYLANTTSKNQPELRTLKGFRRVTLKPGELRTVTFQLAAADFSTIDDAGQRVLNPDAFTISVGGRQPTKSARTGQVLTQALRLTGTPKALKR</sequence>
<feature type="signal peptide" evidence="4">
    <location>
        <begin position="1"/>
        <end position="21"/>
    </location>
</feature>
<accession>A0ABW4R1X0</accession>
<dbReference type="Gene3D" id="3.20.20.300">
    <property type="entry name" value="Glycoside hydrolase, family 3, N-terminal domain"/>
    <property type="match status" value="1"/>
</dbReference>
<dbReference type="InterPro" id="IPR026891">
    <property type="entry name" value="Fn3-like"/>
</dbReference>
<dbReference type="Pfam" id="PF01915">
    <property type="entry name" value="Glyco_hydro_3_C"/>
    <property type="match status" value="1"/>
</dbReference>